<protein>
    <submittedName>
        <fullName evidence="3">UreD-domain-containing protein</fullName>
    </submittedName>
</protein>
<evidence type="ECO:0000313" key="4">
    <source>
        <dbReference type="Proteomes" id="UP000193922"/>
    </source>
</evidence>
<keyword evidence="4" id="KW-1185">Reference proteome</keyword>
<accession>A0A1Y1WKF4</accession>
<dbReference type="InterPro" id="IPR002669">
    <property type="entry name" value="UreD"/>
</dbReference>
<feature type="non-terminal residue" evidence="3">
    <location>
        <position position="1"/>
    </location>
</feature>
<proteinExistence type="inferred from homology"/>
<dbReference type="Proteomes" id="UP000193922">
    <property type="component" value="Unassembled WGS sequence"/>
</dbReference>
<dbReference type="EMBL" id="MCFD01000001">
    <property type="protein sequence ID" value="ORX74061.1"/>
    <property type="molecule type" value="Genomic_DNA"/>
</dbReference>
<reference evidence="3 4" key="1">
    <citation type="submission" date="2016-07" db="EMBL/GenBank/DDBJ databases">
        <title>Pervasive Adenine N6-methylation of Active Genes in Fungi.</title>
        <authorList>
            <consortium name="DOE Joint Genome Institute"/>
            <person name="Mondo S.J."/>
            <person name="Dannebaum R.O."/>
            <person name="Kuo R.C."/>
            <person name="Labutti K."/>
            <person name="Haridas S."/>
            <person name="Kuo A."/>
            <person name="Salamov A."/>
            <person name="Ahrendt S.R."/>
            <person name="Lipzen A."/>
            <person name="Sullivan W."/>
            <person name="Andreopoulos W.B."/>
            <person name="Clum A."/>
            <person name="Lindquist E."/>
            <person name="Daum C."/>
            <person name="Ramamoorthy G.K."/>
            <person name="Gryganskyi A."/>
            <person name="Culley D."/>
            <person name="Magnuson J.K."/>
            <person name="James T.Y."/>
            <person name="O'Malley M.A."/>
            <person name="Stajich J.E."/>
            <person name="Spatafora J.W."/>
            <person name="Visel A."/>
            <person name="Grigoriev I.V."/>
        </authorList>
    </citation>
    <scope>NUCLEOTIDE SEQUENCE [LARGE SCALE GENOMIC DNA]</scope>
    <source>
        <strain evidence="3 4">ATCC 12442</strain>
    </source>
</reference>
<gene>
    <name evidence="3" type="ORF">DL89DRAFT_219021</name>
</gene>
<dbReference type="RefSeq" id="XP_040747272.1">
    <property type="nucleotide sequence ID" value="XM_040884364.1"/>
</dbReference>
<dbReference type="AlphaFoldDB" id="A0A1Y1WKF4"/>
<feature type="non-terminal residue" evidence="3">
    <location>
        <position position="183"/>
    </location>
</feature>
<dbReference type="OrthoDB" id="5550464at2759"/>
<dbReference type="PANTHER" id="PTHR33643">
    <property type="entry name" value="UREASE ACCESSORY PROTEIN D"/>
    <property type="match status" value="1"/>
</dbReference>
<sequence length="183" mass="20246">AGRVHQSLSSAYPLKLLSPEAVPGTTQLLPAVSYILSYGGGIVHGDQIHVDVHAHPGTALLLLTQGSTKVYRYRPGRPPSYLKNPRNEGKFDIGQTYQTLIVTVHSNALVCLLPDPVTCFESAKYNQRQMVHMQESASLVLLDWMTSGRMSRGERWAFDKYLSVNVVETQGTVIVRDALLLEK</sequence>
<dbReference type="PANTHER" id="PTHR33643:SF1">
    <property type="entry name" value="UREASE ACCESSORY PROTEIN D"/>
    <property type="match status" value="1"/>
</dbReference>
<dbReference type="Pfam" id="PF01774">
    <property type="entry name" value="UreD"/>
    <property type="match status" value="1"/>
</dbReference>
<name>A0A1Y1WKF4_9FUNG</name>
<evidence type="ECO:0000313" key="3">
    <source>
        <dbReference type="EMBL" id="ORX74061.1"/>
    </source>
</evidence>
<comment type="similarity">
    <text evidence="1">Belongs to the UreD family.</text>
</comment>
<comment type="caution">
    <text evidence="3">The sequence shown here is derived from an EMBL/GenBank/DDBJ whole genome shotgun (WGS) entry which is preliminary data.</text>
</comment>
<evidence type="ECO:0000256" key="1">
    <source>
        <dbReference type="ARBA" id="ARBA00007177"/>
    </source>
</evidence>
<organism evidence="3 4">
    <name type="scientific">Linderina pennispora</name>
    <dbReference type="NCBI Taxonomy" id="61395"/>
    <lineage>
        <taxon>Eukaryota</taxon>
        <taxon>Fungi</taxon>
        <taxon>Fungi incertae sedis</taxon>
        <taxon>Zoopagomycota</taxon>
        <taxon>Kickxellomycotina</taxon>
        <taxon>Kickxellomycetes</taxon>
        <taxon>Kickxellales</taxon>
        <taxon>Kickxellaceae</taxon>
        <taxon>Linderina</taxon>
    </lineage>
</organism>
<dbReference type="GO" id="GO:0016151">
    <property type="term" value="F:nickel cation binding"/>
    <property type="evidence" value="ECO:0007669"/>
    <property type="project" value="InterPro"/>
</dbReference>
<dbReference type="GeneID" id="63801012"/>
<evidence type="ECO:0000256" key="2">
    <source>
        <dbReference type="ARBA" id="ARBA00023186"/>
    </source>
</evidence>
<dbReference type="STRING" id="61395.A0A1Y1WKF4"/>
<keyword evidence="2" id="KW-0143">Chaperone</keyword>